<evidence type="ECO:0008006" key="3">
    <source>
        <dbReference type="Google" id="ProtNLM"/>
    </source>
</evidence>
<proteinExistence type="predicted"/>
<comment type="caution">
    <text evidence="1">The sequence shown here is derived from an EMBL/GenBank/DDBJ whole genome shotgun (WGS) entry which is preliminary data.</text>
</comment>
<gene>
    <name evidence="1" type="ORF">MQP27_49320</name>
</gene>
<dbReference type="EMBL" id="JALDAY010000024">
    <property type="protein sequence ID" value="MCI3279092.1"/>
    <property type="molecule type" value="Genomic_DNA"/>
</dbReference>
<protein>
    <recommendedName>
        <fullName evidence="3">HK97 gp10 family phage protein</fullName>
    </recommendedName>
</protein>
<organism evidence="1 2">
    <name type="scientific">Streptomyces cylindrosporus</name>
    <dbReference type="NCBI Taxonomy" id="2927583"/>
    <lineage>
        <taxon>Bacteria</taxon>
        <taxon>Bacillati</taxon>
        <taxon>Actinomycetota</taxon>
        <taxon>Actinomycetes</taxon>
        <taxon>Kitasatosporales</taxon>
        <taxon>Streptomycetaceae</taxon>
        <taxon>Streptomyces</taxon>
    </lineage>
</organism>
<reference evidence="1" key="1">
    <citation type="submission" date="2022-03" db="EMBL/GenBank/DDBJ databases">
        <title>Streptomyces 7R015 and 7R016 isolated from Barleria lupulina in Thailand.</title>
        <authorList>
            <person name="Kanchanasin P."/>
            <person name="Phongsopitanun W."/>
            <person name="Tanasupawat S."/>
        </authorList>
    </citation>
    <scope>NUCLEOTIDE SEQUENCE</scope>
    <source>
        <strain evidence="1">7R015</strain>
    </source>
</reference>
<keyword evidence="2" id="KW-1185">Reference proteome</keyword>
<accession>A0ABS9YPF0</accession>
<dbReference type="RefSeq" id="WP_242778679.1">
    <property type="nucleotide sequence ID" value="NZ_JALDAY010000024.1"/>
</dbReference>
<evidence type="ECO:0000313" key="1">
    <source>
        <dbReference type="EMBL" id="MCI3279092.1"/>
    </source>
</evidence>
<evidence type="ECO:0000313" key="2">
    <source>
        <dbReference type="Proteomes" id="UP001165269"/>
    </source>
</evidence>
<sequence>MTPDELADRLEHAAMKIGPAVQKGVKHTATVGAARIRGNASGRPGPNVISGDYRNSWQPAPVVPLPYGAMCTIGTDRPQGRRLEWGFVGTDSLGRSYDQPPFPHVEPAIGFIGETLLAQMRLAVAEVLL</sequence>
<name>A0ABS9YPF0_9ACTN</name>
<dbReference type="Proteomes" id="UP001165269">
    <property type="component" value="Unassembled WGS sequence"/>
</dbReference>